<protein>
    <submittedName>
        <fullName evidence="1">Uncharacterized protein</fullName>
    </submittedName>
</protein>
<reference evidence="1 2" key="1">
    <citation type="journal article" date="2010" name="Cell Res.">
        <title>Complete genome sequence of the rifamycin SV-producing Amycolatopsis mediterranei U32 revealed its genetic characteristics in phylogeny and metabolism.</title>
        <authorList>
            <person name="Zhao W."/>
            <person name="Zhong Y."/>
            <person name="Yuan H."/>
            <person name="Wang J."/>
            <person name="Zheng H."/>
            <person name="Wang Y."/>
            <person name="Cen X."/>
            <person name="Xu F."/>
            <person name="Bai J."/>
            <person name="Han X."/>
            <person name="Lu G."/>
            <person name="Zhu Y."/>
            <person name="Shao Z."/>
            <person name="Yan H."/>
            <person name="Li C."/>
            <person name="Peng N."/>
            <person name="Zhang Z."/>
            <person name="Zhang Y."/>
            <person name="Lin W."/>
            <person name="Fan Y."/>
            <person name="Qin Z."/>
            <person name="Hu Y."/>
            <person name="Zhu B."/>
            <person name="Wang S."/>
            <person name="Ding X."/>
            <person name="Zhao G.P."/>
        </authorList>
    </citation>
    <scope>NUCLEOTIDE SEQUENCE [LARGE SCALE GENOMIC DNA]</scope>
    <source>
        <strain evidence="2">U-32</strain>
    </source>
</reference>
<gene>
    <name evidence="1" type="ordered locus">AMED_8301</name>
</gene>
<dbReference type="EMBL" id="CP002000">
    <property type="protein sequence ID" value="ADJ49999.1"/>
    <property type="molecule type" value="Genomic_DNA"/>
</dbReference>
<name>A0A0H3DJY0_AMYMU</name>
<accession>A0A0H3DJY0</accession>
<dbReference type="PATRIC" id="fig|749927.5.peg.8624"/>
<dbReference type="AlphaFoldDB" id="A0A0H3DJY0"/>
<dbReference type="HOGENOM" id="CLU_2662996_0_0_11"/>
<sequence>MLWWPLMMGSVSDDSRVERRRRDYVVDQIETVPMTAEQYEQAVSALATLIVEWATSRRRDNSMTPGTGSGHSDGD</sequence>
<proteinExistence type="predicted"/>
<evidence type="ECO:0000313" key="1">
    <source>
        <dbReference type="EMBL" id="ADJ49999.1"/>
    </source>
</evidence>
<evidence type="ECO:0000313" key="2">
    <source>
        <dbReference type="Proteomes" id="UP000000328"/>
    </source>
</evidence>
<dbReference type="OrthoDB" id="3637330at2"/>
<organism evidence="1 2">
    <name type="scientific">Amycolatopsis mediterranei (strain U-32)</name>
    <dbReference type="NCBI Taxonomy" id="749927"/>
    <lineage>
        <taxon>Bacteria</taxon>
        <taxon>Bacillati</taxon>
        <taxon>Actinomycetota</taxon>
        <taxon>Actinomycetes</taxon>
        <taxon>Pseudonocardiales</taxon>
        <taxon>Pseudonocardiaceae</taxon>
        <taxon>Amycolatopsis</taxon>
    </lineage>
</organism>
<dbReference type="KEGG" id="amd:AMED_8301"/>
<dbReference type="Proteomes" id="UP000000328">
    <property type="component" value="Chromosome"/>
</dbReference>